<dbReference type="InterPro" id="IPR058840">
    <property type="entry name" value="AAA_SelU"/>
</dbReference>
<dbReference type="SMART" id="SM00450">
    <property type="entry name" value="RHOD"/>
    <property type="match status" value="1"/>
</dbReference>
<proteinExistence type="predicted"/>
<reference evidence="4" key="1">
    <citation type="journal article" date="2014" name="Sci. Data">
        <title>Genomes of diverse isolates of the marine cyanobacterium Prochlorococcus.</title>
        <authorList>
            <person name="Biller S."/>
            <person name="Berube P."/>
            <person name="Thompson J."/>
            <person name="Kelly L."/>
            <person name="Roggensack S."/>
            <person name="Awad L."/>
            <person name="Roache-Johnson K."/>
            <person name="Ding H."/>
            <person name="Giovannoni S.J."/>
            <person name="Moore L.R."/>
            <person name="Chisholm S.W."/>
        </authorList>
    </citation>
    <scope>NUCLEOTIDE SEQUENCE [LARGE SCALE GENOMIC DNA]</scope>
    <source>
        <strain evidence="4">PAC1</strain>
    </source>
</reference>
<dbReference type="PANTHER" id="PTHR30401:SF0">
    <property type="entry name" value="TRNA 2-SELENOURIDINE SYNTHASE"/>
    <property type="match status" value="1"/>
</dbReference>
<dbReference type="RefSeq" id="WP_036907180.1">
    <property type="nucleotide sequence ID" value="NZ_CP138967.1"/>
</dbReference>
<dbReference type="NCBIfam" id="NF008750">
    <property type="entry name" value="PRK11784.1-2"/>
    <property type="match status" value="1"/>
</dbReference>
<dbReference type="EMBL" id="JNAX01000015">
    <property type="protein sequence ID" value="KGG19553.1"/>
    <property type="molecule type" value="Genomic_DNA"/>
</dbReference>
<evidence type="ECO:0000313" key="3">
    <source>
        <dbReference type="EMBL" id="KGG19553.1"/>
    </source>
</evidence>
<organism evidence="3 4">
    <name type="scientific">Prochlorococcus marinus str. PAC1</name>
    <dbReference type="NCBI Taxonomy" id="59924"/>
    <lineage>
        <taxon>Bacteria</taxon>
        <taxon>Bacillati</taxon>
        <taxon>Cyanobacteriota</taxon>
        <taxon>Cyanophyceae</taxon>
        <taxon>Synechococcales</taxon>
        <taxon>Prochlorococcaceae</taxon>
        <taxon>Prochlorococcus</taxon>
    </lineage>
</organism>
<gene>
    <name evidence="3" type="ORF">EV03_1938</name>
</gene>
<dbReference type="SUPFAM" id="SSF52821">
    <property type="entry name" value="Rhodanese/Cell cycle control phosphatase"/>
    <property type="match status" value="1"/>
</dbReference>
<dbReference type="GO" id="GO:0002098">
    <property type="term" value="P:tRNA wobble uridine modification"/>
    <property type="evidence" value="ECO:0007669"/>
    <property type="project" value="InterPro"/>
</dbReference>
<name>A0A0A2BZS8_PROMR</name>
<dbReference type="Proteomes" id="UP000030392">
    <property type="component" value="Unassembled WGS sequence"/>
</dbReference>
<dbReference type="GO" id="GO:0043828">
    <property type="term" value="F:tRNA 2-selenouridine synthase activity"/>
    <property type="evidence" value="ECO:0007669"/>
    <property type="project" value="InterPro"/>
</dbReference>
<dbReference type="InterPro" id="IPR001763">
    <property type="entry name" value="Rhodanese-like_dom"/>
</dbReference>
<keyword evidence="1" id="KW-0711">Selenium</keyword>
<accession>A0A0A2BZS8</accession>
<dbReference type="AlphaFoldDB" id="A0A0A2BZS8"/>
<dbReference type="Pfam" id="PF00581">
    <property type="entry name" value="Rhodanese"/>
    <property type="match status" value="1"/>
</dbReference>
<dbReference type="PROSITE" id="PS50206">
    <property type="entry name" value="RHODANESE_3"/>
    <property type="match status" value="1"/>
</dbReference>
<dbReference type="Gene3D" id="3.40.250.10">
    <property type="entry name" value="Rhodanese-like domain"/>
    <property type="match status" value="1"/>
</dbReference>
<evidence type="ECO:0000256" key="1">
    <source>
        <dbReference type="ARBA" id="ARBA00023266"/>
    </source>
</evidence>
<protein>
    <submittedName>
        <fullName evidence="3">Selenophosphate-dependent tRNA 2-selenouridine synthase</fullName>
    </submittedName>
</protein>
<dbReference type="PANTHER" id="PTHR30401">
    <property type="entry name" value="TRNA 2-SELENOURIDINE SYNTHASE"/>
    <property type="match status" value="1"/>
</dbReference>
<dbReference type="Pfam" id="PF26341">
    <property type="entry name" value="AAA_SelU"/>
    <property type="match status" value="1"/>
</dbReference>
<sequence length="350" mass="39966">MSEKPTNSSYPVTDFRNLTSPIIDVRSPSEFYQGHWPGAVNIPLFSDSERETIGKSYKKENRLKAILQGLKVTIPNAKNLLEIILQITTKKEGKNKSLRIYCWRGGMRSSSFAWLARTIGIRTYLLKGGYKNYRKWVLNQFEADLPIRLLGGKTGTRKTDLLNYINEENIHVIDLEGIANHRGSSFGSLGMKEQPSTQQFENILAESLDSFQKNSAKEIWLEAESSNLGKCRIPNSLYTKMKKAPILEIIKDKDERVKNLVNVYSQNSQTELNNAVNRISKRLGPQRTKEALTAIKRKEWSKACESMLDYYDKCYEYELKKTTNINSINLSGLSLKSSLNKILNEKLNPL</sequence>
<dbReference type="InterPro" id="IPR036873">
    <property type="entry name" value="Rhodanese-like_dom_sf"/>
</dbReference>
<dbReference type="InterPro" id="IPR017582">
    <property type="entry name" value="SelU"/>
</dbReference>
<comment type="caution">
    <text evidence="3">The sequence shown here is derived from an EMBL/GenBank/DDBJ whole genome shotgun (WGS) entry which is preliminary data.</text>
</comment>
<evidence type="ECO:0000313" key="4">
    <source>
        <dbReference type="Proteomes" id="UP000030392"/>
    </source>
</evidence>
<dbReference type="CDD" id="cd01520">
    <property type="entry name" value="RHOD_YbbB"/>
    <property type="match status" value="1"/>
</dbReference>
<feature type="domain" description="Rhodanese" evidence="2">
    <location>
        <begin position="22"/>
        <end position="142"/>
    </location>
</feature>
<evidence type="ECO:0000259" key="2">
    <source>
        <dbReference type="PROSITE" id="PS50206"/>
    </source>
</evidence>
<dbReference type="NCBIfam" id="TIGR03167">
    <property type="entry name" value="tRNA_sel_U_synt"/>
    <property type="match status" value="1"/>
</dbReference>